<accession>A0A4Z0YGL5</accession>
<evidence type="ECO:0000313" key="4">
    <source>
        <dbReference type="Proteomes" id="UP000297716"/>
    </source>
</evidence>
<name>A0A4Z0YGL5_9PEZI</name>
<comment type="caution">
    <text evidence="3">The sequence shown here is derived from an EMBL/GenBank/DDBJ whole genome shotgun (WGS) entry which is preliminary data.</text>
</comment>
<proteinExistence type="predicted"/>
<evidence type="ECO:0000256" key="2">
    <source>
        <dbReference type="SAM" id="Phobius"/>
    </source>
</evidence>
<keyword evidence="2" id="KW-0812">Transmembrane</keyword>
<reference evidence="3 4" key="1">
    <citation type="submission" date="2019-03" db="EMBL/GenBank/DDBJ databases">
        <title>Draft genome sequence of Xylaria hypoxylon DSM 108379, a ubiquitous saprotrophic-parasitic fungi on hardwood.</title>
        <authorList>
            <person name="Buettner E."/>
            <person name="Leonhardt S."/>
            <person name="Gebauer A.M."/>
            <person name="Liers C."/>
            <person name="Hofrichter M."/>
            <person name="Kellner H."/>
        </authorList>
    </citation>
    <scope>NUCLEOTIDE SEQUENCE [LARGE SCALE GENOMIC DNA]</scope>
    <source>
        <strain evidence="3 4">DSM 108379</strain>
    </source>
</reference>
<feature type="region of interest" description="Disordered" evidence="1">
    <location>
        <begin position="445"/>
        <end position="491"/>
    </location>
</feature>
<evidence type="ECO:0000256" key="1">
    <source>
        <dbReference type="SAM" id="MobiDB-lite"/>
    </source>
</evidence>
<organism evidence="3 4">
    <name type="scientific">Xylaria hypoxylon</name>
    <dbReference type="NCBI Taxonomy" id="37992"/>
    <lineage>
        <taxon>Eukaryota</taxon>
        <taxon>Fungi</taxon>
        <taxon>Dikarya</taxon>
        <taxon>Ascomycota</taxon>
        <taxon>Pezizomycotina</taxon>
        <taxon>Sordariomycetes</taxon>
        <taxon>Xylariomycetidae</taxon>
        <taxon>Xylariales</taxon>
        <taxon>Xylariaceae</taxon>
        <taxon>Xylaria</taxon>
    </lineage>
</organism>
<protein>
    <submittedName>
        <fullName evidence="3">Uncharacterized protein</fullName>
    </submittedName>
</protein>
<dbReference type="Proteomes" id="UP000297716">
    <property type="component" value="Unassembled WGS sequence"/>
</dbReference>
<gene>
    <name evidence="3" type="ORF">E0Z10_g10382</name>
</gene>
<feature type="transmembrane region" description="Helical" evidence="2">
    <location>
        <begin position="21"/>
        <end position="43"/>
    </location>
</feature>
<dbReference type="AlphaFoldDB" id="A0A4Z0YGL5"/>
<dbReference type="STRING" id="37992.A0A4Z0YGL5"/>
<sequence>MAVIYRSFFSYNITRPYPFKWFTPVVIVGGIIAIVLVSFLNVATTGYELVQASSLNPNATEAARDTWFSNWPRYLIGARASCDASSMQVQSTLYTTKQIFPWRLESIGRVGDSNPLFGSLVYKNNLLQKCNVSIIRIEFETLDRNAGQIAEMPVGGTIGATAKCRVDNGDETSIVLETTYDIVPATETSDSFTGNNQLSIYWGYSLLQIYWRSLMQTFLEENQGEAPFSKGIIRLRQNTTLSGSIEEQLKNPDFLSVASCFFTPLNATGVVVIYNQYCGTHQLSALADSAPAFERPLPGIWRSVEILAKAIFFTVLADFGRNDDAMPNMLAHPDLLAILSSNLTAVNDTLGSAFRWGIHTSVIQKSFDPSRSQSETQQLGVNDSMLATDYLCQVPRLKSAGTLFLSVLVADLVILQAIWKIYTLVANSFLPKDNDKKKQCNACTCSTQDEKGTQDHQSIPPEERKHSSSFCEPPSHESLHRKPSLESLSLS</sequence>
<keyword evidence="2" id="KW-0472">Membrane</keyword>
<dbReference type="OrthoDB" id="3220769at2759"/>
<evidence type="ECO:0000313" key="3">
    <source>
        <dbReference type="EMBL" id="TGJ78385.1"/>
    </source>
</evidence>
<keyword evidence="2" id="KW-1133">Transmembrane helix</keyword>
<keyword evidence="4" id="KW-1185">Reference proteome</keyword>
<feature type="compositionally biased region" description="Basic and acidic residues" evidence="1">
    <location>
        <begin position="474"/>
        <end position="484"/>
    </location>
</feature>
<dbReference type="EMBL" id="SKBN01000398">
    <property type="protein sequence ID" value="TGJ78385.1"/>
    <property type="molecule type" value="Genomic_DNA"/>
</dbReference>